<dbReference type="Proteomes" id="UP000001887">
    <property type="component" value="Chromosome"/>
</dbReference>
<reference evidence="1 2" key="1">
    <citation type="journal article" date="2009" name="Stand. Genomic Sci.">
        <title>Complete genome sequence of Pirellula staleyi type strain (ATCC 27377).</title>
        <authorList>
            <person name="Clum A."/>
            <person name="Tindall B.J."/>
            <person name="Sikorski J."/>
            <person name="Ivanova N."/>
            <person name="Mavrommatis K."/>
            <person name="Lucas S."/>
            <person name="Glavina del Rio T."/>
            <person name="Nolan M."/>
            <person name="Chen F."/>
            <person name="Tice H."/>
            <person name="Pitluck S."/>
            <person name="Cheng J.F."/>
            <person name="Chertkov O."/>
            <person name="Brettin T."/>
            <person name="Han C."/>
            <person name="Detter J.C."/>
            <person name="Kuske C."/>
            <person name="Bruce D."/>
            <person name="Goodwin L."/>
            <person name="Ovchinikova G."/>
            <person name="Pati A."/>
            <person name="Mikhailova N."/>
            <person name="Chen A."/>
            <person name="Palaniappan K."/>
            <person name="Land M."/>
            <person name="Hauser L."/>
            <person name="Chang Y.J."/>
            <person name="Jeffries C.D."/>
            <person name="Chain P."/>
            <person name="Rohde M."/>
            <person name="Goker M."/>
            <person name="Bristow J."/>
            <person name="Eisen J.A."/>
            <person name="Markowitz V."/>
            <person name="Hugenholtz P."/>
            <person name="Kyrpides N.C."/>
            <person name="Klenk H.P."/>
            <person name="Lapidus A."/>
        </authorList>
    </citation>
    <scope>NUCLEOTIDE SEQUENCE [LARGE SCALE GENOMIC DNA]</scope>
    <source>
        <strain evidence="2">ATCC 27377 / DSM 6068 / ICPB 4128</strain>
    </source>
</reference>
<accession>D2QXN9</accession>
<gene>
    <name evidence="1" type="ordered locus">Psta_1549</name>
</gene>
<sequence length="143" mass="16117">MLRFDCVIETAPLPRRYQEAIELDGVRVVPVAKGADQSAPWGVTFDDAGEQLATIERLYFEPDGSIVWAKEDEAGQRWQVDGNLYDRGPELGYVQLMGRCPAAAFEQLLSVLGWPEAPLVFQLPRAGVVLEYDEFMKWARREG</sequence>
<protein>
    <submittedName>
        <fullName evidence="1">Uncharacterized protein</fullName>
    </submittedName>
</protein>
<proteinExistence type="predicted"/>
<dbReference type="KEGG" id="psl:Psta_1549"/>
<evidence type="ECO:0000313" key="2">
    <source>
        <dbReference type="Proteomes" id="UP000001887"/>
    </source>
</evidence>
<dbReference type="OrthoDB" id="289446at2"/>
<keyword evidence="2" id="KW-1185">Reference proteome</keyword>
<organism evidence="1 2">
    <name type="scientific">Pirellula staleyi (strain ATCC 27377 / DSM 6068 / ICPB 4128)</name>
    <name type="common">Pirella staleyi</name>
    <dbReference type="NCBI Taxonomy" id="530564"/>
    <lineage>
        <taxon>Bacteria</taxon>
        <taxon>Pseudomonadati</taxon>
        <taxon>Planctomycetota</taxon>
        <taxon>Planctomycetia</taxon>
        <taxon>Pirellulales</taxon>
        <taxon>Pirellulaceae</taxon>
        <taxon>Pirellula</taxon>
    </lineage>
</organism>
<dbReference type="HOGENOM" id="CLU_1804409_0_0_0"/>
<dbReference type="AlphaFoldDB" id="D2QXN9"/>
<evidence type="ECO:0000313" key="1">
    <source>
        <dbReference type="EMBL" id="ADB16224.1"/>
    </source>
</evidence>
<dbReference type="EMBL" id="CP001848">
    <property type="protein sequence ID" value="ADB16224.1"/>
    <property type="molecule type" value="Genomic_DNA"/>
</dbReference>
<dbReference type="eggNOG" id="ENOG5033P2B">
    <property type="taxonomic scope" value="Bacteria"/>
</dbReference>
<name>D2QXN9_PIRSD</name>